<keyword evidence="2" id="KW-0732">Signal</keyword>
<reference evidence="4" key="2">
    <citation type="submission" date="2023-11" db="UniProtKB">
        <authorList>
            <consortium name="WormBaseParasite"/>
        </authorList>
    </citation>
    <scope>IDENTIFICATION</scope>
</reference>
<proteinExistence type="predicted"/>
<sequence length="116" mass="13502">MASIKILLLSMILLFGVFSLFTVDAASKAHSQNVIHPSVDRIFSKVKEAELKDTLSVGVKMNEPDTLVIGPVRGFDRDHRRRFRRHRRRRRGGRRHGRRLQRGLNKKPYRSGYPMH</sequence>
<protein>
    <recommendedName>
        <fullName evidence="5">Transmembrane protein</fullName>
    </recommendedName>
</protein>
<evidence type="ECO:0000256" key="2">
    <source>
        <dbReference type="SAM" id="SignalP"/>
    </source>
</evidence>
<dbReference type="AlphaFoldDB" id="A0AA85KJF1"/>
<keyword evidence="3" id="KW-1185">Reference proteome</keyword>
<dbReference type="Proteomes" id="UP000050795">
    <property type="component" value="Unassembled WGS sequence"/>
</dbReference>
<feature type="chain" id="PRO_5041662776" description="Transmembrane protein" evidence="2">
    <location>
        <begin position="20"/>
        <end position="116"/>
    </location>
</feature>
<evidence type="ECO:0000256" key="1">
    <source>
        <dbReference type="SAM" id="MobiDB-lite"/>
    </source>
</evidence>
<evidence type="ECO:0000313" key="4">
    <source>
        <dbReference type="WBParaSite" id="TREG1_94530.1"/>
    </source>
</evidence>
<feature type="signal peptide" evidence="2">
    <location>
        <begin position="1"/>
        <end position="19"/>
    </location>
</feature>
<accession>A0AA85KJF1</accession>
<reference evidence="3" key="1">
    <citation type="submission" date="2022-06" db="EMBL/GenBank/DDBJ databases">
        <authorList>
            <person name="Berger JAMES D."/>
            <person name="Berger JAMES D."/>
        </authorList>
    </citation>
    <scope>NUCLEOTIDE SEQUENCE [LARGE SCALE GENOMIC DNA]</scope>
</reference>
<dbReference type="WBParaSite" id="TREG1_94530.1">
    <property type="protein sequence ID" value="TREG1_94530.1"/>
    <property type="gene ID" value="TREG1_94530"/>
</dbReference>
<organism evidence="3 4">
    <name type="scientific">Trichobilharzia regenti</name>
    <name type="common">Nasal bird schistosome</name>
    <dbReference type="NCBI Taxonomy" id="157069"/>
    <lineage>
        <taxon>Eukaryota</taxon>
        <taxon>Metazoa</taxon>
        <taxon>Spiralia</taxon>
        <taxon>Lophotrochozoa</taxon>
        <taxon>Platyhelminthes</taxon>
        <taxon>Trematoda</taxon>
        <taxon>Digenea</taxon>
        <taxon>Strigeidida</taxon>
        <taxon>Schistosomatoidea</taxon>
        <taxon>Schistosomatidae</taxon>
        <taxon>Trichobilharzia</taxon>
    </lineage>
</organism>
<name>A0AA85KJF1_TRIRE</name>
<feature type="compositionally biased region" description="Basic residues" evidence="1">
    <location>
        <begin position="79"/>
        <end position="109"/>
    </location>
</feature>
<evidence type="ECO:0000313" key="3">
    <source>
        <dbReference type="Proteomes" id="UP000050795"/>
    </source>
</evidence>
<feature type="region of interest" description="Disordered" evidence="1">
    <location>
        <begin position="79"/>
        <end position="116"/>
    </location>
</feature>
<evidence type="ECO:0008006" key="5">
    <source>
        <dbReference type="Google" id="ProtNLM"/>
    </source>
</evidence>